<feature type="transmembrane region" description="Helical" evidence="4">
    <location>
        <begin position="106"/>
        <end position="130"/>
    </location>
</feature>
<dbReference type="SUPFAM" id="SSF103473">
    <property type="entry name" value="MFS general substrate transporter"/>
    <property type="match status" value="1"/>
</dbReference>
<dbReference type="GO" id="GO:0005886">
    <property type="term" value="C:plasma membrane"/>
    <property type="evidence" value="ECO:0007669"/>
    <property type="project" value="TreeGrafter"/>
</dbReference>
<sequence length="475" mass="53045">MSVSLKTKISYGLGAFGKDFAIGIIYMYLMFYYTDVAGISMGMVATLFLVARFLDALADPVMGWVVERTRSRWGKFKPWILLGTLVNSVMLIAVFHAHHFHGTEQIVWIWITYLLWGFTYTIMDVPFWSLVPCITLDKREREALIPWPRFFASCAGYLTGVIGLPAIRWLGGGNQGEGFLYFTYIIVFFFILSTLVTLLNVHERYSSSQKTANSEQHSLGTVLSMITRNRPLFVLLIMALAWNLAYSIITAFAVYYFKYVFGREDLFPWYMAFAGVANLITIVLFPRLVRVFSRRVLWLSASVLPVLSCFMLFAIAVWAPQGAVLISLSGVLVNIGNALFWVLLVIMVADTVDYGDYALGVRIESIAYSVQTMVVKAGAAFAGLFIGMVLSLIGYVPNVQQSASTLLGMQAIMVGAPLLFFAVTVGVYLRYYALDGHLLDQVQQWLQNKYGSQPAAEVTPEAEGTLPAQQVRSSI</sequence>
<evidence type="ECO:0000256" key="2">
    <source>
        <dbReference type="ARBA" id="ARBA00022448"/>
    </source>
</evidence>
<feature type="transmembrane region" description="Helical" evidence="4">
    <location>
        <begin position="373"/>
        <end position="395"/>
    </location>
</feature>
<dbReference type="RefSeq" id="WP_084931672.1">
    <property type="nucleotide sequence ID" value="NZ_MLFR01000001.1"/>
</dbReference>
<feature type="transmembrane region" description="Helical" evidence="4">
    <location>
        <begin position="79"/>
        <end position="100"/>
    </location>
</feature>
<organism evidence="5 6">
    <name type="scientific">Pantoea rwandensis</name>
    <dbReference type="NCBI Taxonomy" id="1076550"/>
    <lineage>
        <taxon>Bacteria</taxon>
        <taxon>Pseudomonadati</taxon>
        <taxon>Pseudomonadota</taxon>
        <taxon>Gammaproteobacteria</taxon>
        <taxon>Enterobacterales</taxon>
        <taxon>Erwiniaceae</taxon>
        <taxon>Pantoea</taxon>
    </lineage>
</organism>
<keyword evidence="4" id="KW-1133">Transmembrane helix</keyword>
<dbReference type="NCBIfam" id="NF007749">
    <property type="entry name" value="PRK10429.1"/>
    <property type="match status" value="1"/>
</dbReference>
<name>A0A1X1D5S1_9GAMM</name>
<dbReference type="CDD" id="cd17332">
    <property type="entry name" value="MFS_MelB_like"/>
    <property type="match status" value="1"/>
</dbReference>
<comment type="similarity">
    <text evidence="1">Belongs to the sodium:galactoside symporter (TC 2.A.2) family.</text>
</comment>
<feature type="transmembrane region" description="Helical" evidence="4">
    <location>
        <begin position="232"/>
        <end position="257"/>
    </location>
</feature>
<dbReference type="EMBL" id="MLFR01000001">
    <property type="protein sequence ID" value="ORM71920.1"/>
    <property type="molecule type" value="Genomic_DNA"/>
</dbReference>
<gene>
    <name evidence="5" type="ORF">HA51_02330</name>
</gene>
<evidence type="ECO:0000256" key="1">
    <source>
        <dbReference type="ARBA" id="ARBA00009617"/>
    </source>
</evidence>
<feature type="transmembrane region" description="Helical" evidence="4">
    <location>
        <begin position="407"/>
        <end position="429"/>
    </location>
</feature>
<protein>
    <submittedName>
        <fullName evidence="5">Melibiose:sodium transporter MelB</fullName>
    </submittedName>
</protein>
<keyword evidence="4" id="KW-0472">Membrane</keyword>
<keyword evidence="4" id="KW-0812">Transmembrane</keyword>
<dbReference type="GO" id="GO:0015293">
    <property type="term" value="F:symporter activity"/>
    <property type="evidence" value="ECO:0007669"/>
    <property type="project" value="UniProtKB-KW"/>
</dbReference>
<dbReference type="AlphaFoldDB" id="A0A1X1D5S1"/>
<dbReference type="InterPro" id="IPR039672">
    <property type="entry name" value="MFS_2"/>
</dbReference>
<dbReference type="PANTHER" id="PTHR11328">
    <property type="entry name" value="MAJOR FACILITATOR SUPERFAMILY DOMAIN-CONTAINING PROTEIN"/>
    <property type="match status" value="1"/>
</dbReference>
<dbReference type="PANTHER" id="PTHR11328:SF36">
    <property type="entry name" value="MELIBIOSE PERMEASE"/>
    <property type="match status" value="1"/>
</dbReference>
<dbReference type="Pfam" id="PF13347">
    <property type="entry name" value="MFS_2"/>
    <property type="match status" value="1"/>
</dbReference>
<feature type="transmembrane region" description="Helical" evidence="4">
    <location>
        <begin position="39"/>
        <end position="58"/>
    </location>
</feature>
<feature type="transmembrane region" description="Helical" evidence="4">
    <location>
        <begin position="150"/>
        <end position="167"/>
    </location>
</feature>
<dbReference type="Proteomes" id="UP000193558">
    <property type="component" value="Unassembled WGS sequence"/>
</dbReference>
<feature type="transmembrane region" description="Helical" evidence="4">
    <location>
        <begin position="179"/>
        <end position="201"/>
    </location>
</feature>
<dbReference type="Gene3D" id="1.20.1250.20">
    <property type="entry name" value="MFS general substrate transporter like domains"/>
    <property type="match status" value="2"/>
</dbReference>
<evidence type="ECO:0000256" key="3">
    <source>
        <dbReference type="ARBA" id="ARBA00022847"/>
    </source>
</evidence>
<accession>A0A1X1D5S1</accession>
<comment type="caution">
    <text evidence="5">The sequence shown here is derived from an EMBL/GenBank/DDBJ whole genome shotgun (WGS) entry which is preliminary data.</text>
</comment>
<feature type="transmembrane region" description="Helical" evidence="4">
    <location>
        <begin position="269"/>
        <end position="289"/>
    </location>
</feature>
<evidence type="ECO:0000313" key="5">
    <source>
        <dbReference type="EMBL" id="ORM71920.1"/>
    </source>
</evidence>
<keyword evidence="3" id="KW-0769">Symport</keyword>
<reference evidence="5 6" key="1">
    <citation type="journal article" date="2017" name="Antonie Van Leeuwenhoek">
        <title>Phylogenomic resolution of the bacterial genus Pantoea and its relationship with Erwinia and Tatumella.</title>
        <authorList>
            <person name="Palmer M."/>
            <person name="Steenkamp E.T."/>
            <person name="Coetzee M.P."/>
            <person name="Chan W.Y."/>
            <person name="van Zyl E."/>
            <person name="De Maayer P."/>
            <person name="Coutinho T.A."/>
            <person name="Blom J."/>
            <person name="Smits T.H."/>
            <person name="Duffy B."/>
            <person name="Venter S.N."/>
        </authorList>
    </citation>
    <scope>NUCLEOTIDE SEQUENCE [LARGE SCALE GENOMIC DNA]</scope>
    <source>
        <strain evidence="5 6">LMG 26275</strain>
    </source>
</reference>
<feature type="transmembrane region" description="Helical" evidence="4">
    <location>
        <begin position="331"/>
        <end position="352"/>
    </location>
</feature>
<dbReference type="NCBIfam" id="TIGR00792">
    <property type="entry name" value="gph"/>
    <property type="match status" value="1"/>
</dbReference>
<dbReference type="GO" id="GO:0008643">
    <property type="term" value="P:carbohydrate transport"/>
    <property type="evidence" value="ECO:0007669"/>
    <property type="project" value="InterPro"/>
</dbReference>
<dbReference type="OrthoDB" id="181905at2"/>
<keyword evidence="2" id="KW-0813">Transport</keyword>
<feature type="transmembrane region" description="Helical" evidence="4">
    <location>
        <begin position="12"/>
        <end position="33"/>
    </location>
</feature>
<evidence type="ECO:0000313" key="6">
    <source>
        <dbReference type="Proteomes" id="UP000193558"/>
    </source>
</evidence>
<dbReference type="InterPro" id="IPR001927">
    <property type="entry name" value="Na/Gal_symport"/>
</dbReference>
<evidence type="ECO:0000256" key="4">
    <source>
        <dbReference type="SAM" id="Phobius"/>
    </source>
</evidence>
<proteinExistence type="inferred from homology"/>
<dbReference type="InterPro" id="IPR036259">
    <property type="entry name" value="MFS_trans_sf"/>
</dbReference>
<feature type="transmembrane region" description="Helical" evidence="4">
    <location>
        <begin position="296"/>
        <end position="319"/>
    </location>
</feature>
<dbReference type="GO" id="GO:0006814">
    <property type="term" value="P:sodium ion transport"/>
    <property type="evidence" value="ECO:0007669"/>
    <property type="project" value="InterPro"/>
</dbReference>